<dbReference type="PANTHER" id="PTHR45036:SF1">
    <property type="entry name" value="METHYLTRANSFERASE LIKE 7A"/>
    <property type="match status" value="1"/>
</dbReference>
<dbReference type="Pfam" id="PF08241">
    <property type="entry name" value="Methyltransf_11"/>
    <property type="match status" value="1"/>
</dbReference>
<comment type="caution">
    <text evidence="2">The sequence shown here is derived from an EMBL/GenBank/DDBJ whole genome shotgun (WGS) entry which is preliminary data.</text>
</comment>
<keyword evidence="3" id="KW-1185">Reference proteome</keyword>
<dbReference type="InterPro" id="IPR052356">
    <property type="entry name" value="Thiol_S-MT"/>
</dbReference>
<accession>A0A1V2I654</accession>
<organism evidence="2 3">
    <name type="scientific">Pseudofrankia asymbiotica</name>
    <dbReference type="NCBI Taxonomy" id="1834516"/>
    <lineage>
        <taxon>Bacteria</taxon>
        <taxon>Bacillati</taxon>
        <taxon>Actinomycetota</taxon>
        <taxon>Actinomycetes</taxon>
        <taxon>Frankiales</taxon>
        <taxon>Frankiaceae</taxon>
        <taxon>Pseudofrankia</taxon>
    </lineage>
</organism>
<dbReference type="Proteomes" id="UP000188929">
    <property type="component" value="Unassembled WGS sequence"/>
</dbReference>
<evidence type="ECO:0000313" key="3">
    <source>
        <dbReference type="Proteomes" id="UP000188929"/>
    </source>
</evidence>
<dbReference type="OrthoDB" id="65624at2"/>
<dbReference type="PANTHER" id="PTHR45036">
    <property type="entry name" value="METHYLTRANSFERASE LIKE 7B"/>
    <property type="match status" value="1"/>
</dbReference>
<keyword evidence="2" id="KW-0808">Transferase</keyword>
<feature type="domain" description="Methyltransferase type 11" evidence="1">
    <location>
        <begin position="37"/>
        <end position="131"/>
    </location>
</feature>
<dbReference type="AlphaFoldDB" id="A0A1V2I654"/>
<evidence type="ECO:0000259" key="1">
    <source>
        <dbReference type="Pfam" id="PF08241"/>
    </source>
</evidence>
<sequence>MGFYDDQVLPRITDLALGRPMEQTRARVTTGLSGEVLEIGFGSGRNIPHLPVGVTRLLAVEPAVVGHRLAASRIAAAPFTVEFVGDDGQALLLPDASVDHVLTTWTLCTIPDAEQALREIHRVLRPGGTMHFTEHGHSPRPGVARWQDRLTPGWGRIAGGCHLNRRIDDLIEKSGLTLESVRTYQMGGTARLGFAYEGVASKRIL</sequence>
<evidence type="ECO:0000313" key="2">
    <source>
        <dbReference type="EMBL" id="ONH26972.1"/>
    </source>
</evidence>
<dbReference type="GO" id="GO:0008757">
    <property type="term" value="F:S-adenosylmethionine-dependent methyltransferase activity"/>
    <property type="evidence" value="ECO:0007669"/>
    <property type="project" value="InterPro"/>
</dbReference>
<dbReference type="Gene3D" id="3.40.50.150">
    <property type="entry name" value="Vaccinia Virus protein VP39"/>
    <property type="match status" value="1"/>
</dbReference>
<dbReference type="SUPFAM" id="SSF53335">
    <property type="entry name" value="S-adenosyl-L-methionine-dependent methyltransferases"/>
    <property type="match status" value="1"/>
</dbReference>
<dbReference type="InterPro" id="IPR029063">
    <property type="entry name" value="SAM-dependent_MTases_sf"/>
</dbReference>
<dbReference type="CDD" id="cd02440">
    <property type="entry name" value="AdoMet_MTases"/>
    <property type="match status" value="1"/>
</dbReference>
<proteinExistence type="predicted"/>
<dbReference type="STRING" id="1834516.BL253_23265"/>
<dbReference type="EMBL" id="MOMC01000048">
    <property type="protein sequence ID" value="ONH26972.1"/>
    <property type="molecule type" value="Genomic_DNA"/>
</dbReference>
<dbReference type="InterPro" id="IPR013216">
    <property type="entry name" value="Methyltransf_11"/>
</dbReference>
<dbReference type="RefSeq" id="WP_076819296.1">
    <property type="nucleotide sequence ID" value="NZ_MOMC01000048.1"/>
</dbReference>
<name>A0A1V2I654_9ACTN</name>
<dbReference type="GO" id="GO:0032259">
    <property type="term" value="P:methylation"/>
    <property type="evidence" value="ECO:0007669"/>
    <property type="project" value="UniProtKB-KW"/>
</dbReference>
<reference evidence="3" key="1">
    <citation type="submission" date="2016-10" db="EMBL/GenBank/DDBJ databases">
        <title>Frankia sp. NRRL B-16386 Genome sequencing.</title>
        <authorList>
            <person name="Ghodhbane-Gtari F."/>
            <person name="Swanson E."/>
            <person name="Gueddou A."/>
            <person name="Hezbri K."/>
            <person name="Ktari K."/>
            <person name="Nouioui I."/>
            <person name="Morris K."/>
            <person name="Simpson S."/>
            <person name="Abebe-Akele F."/>
            <person name="Thomas K."/>
            <person name="Gtari M."/>
            <person name="Tisa L.S."/>
        </authorList>
    </citation>
    <scope>NUCLEOTIDE SEQUENCE [LARGE SCALE GENOMIC DNA]</scope>
    <source>
        <strain evidence="3">NRRL B-16386</strain>
    </source>
</reference>
<protein>
    <submittedName>
        <fullName evidence="2">SAM-dependent methyltransferase</fullName>
    </submittedName>
</protein>
<gene>
    <name evidence="2" type="ORF">BL253_23265</name>
</gene>
<keyword evidence="2" id="KW-0489">Methyltransferase</keyword>